<evidence type="ECO:0000313" key="10">
    <source>
        <dbReference type="Proteomes" id="UP000001861"/>
    </source>
</evidence>
<feature type="transmembrane region" description="Helical" evidence="7">
    <location>
        <begin position="440"/>
        <end position="460"/>
    </location>
</feature>
<dbReference type="GO" id="GO:0022857">
    <property type="term" value="F:transmembrane transporter activity"/>
    <property type="evidence" value="ECO:0007669"/>
    <property type="project" value="InterPro"/>
</dbReference>
<dbReference type="GO" id="GO:0016020">
    <property type="term" value="C:membrane"/>
    <property type="evidence" value="ECO:0007669"/>
    <property type="project" value="UniProtKB-SubCell"/>
</dbReference>
<feature type="compositionally biased region" description="Low complexity" evidence="6">
    <location>
        <begin position="14"/>
        <end position="24"/>
    </location>
</feature>
<evidence type="ECO:0000259" key="8">
    <source>
        <dbReference type="PROSITE" id="PS50850"/>
    </source>
</evidence>
<name>A8NAP6_COPC7</name>
<evidence type="ECO:0000256" key="4">
    <source>
        <dbReference type="ARBA" id="ARBA00022989"/>
    </source>
</evidence>
<reference evidence="9 10" key="1">
    <citation type="journal article" date="2010" name="Proc. Natl. Acad. Sci. U.S.A.">
        <title>Insights into evolution of multicellular fungi from the assembled chromosomes of the mushroom Coprinopsis cinerea (Coprinus cinereus).</title>
        <authorList>
            <person name="Stajich J.E."/>
            <person name="Wilke S.K."/>
            <person name="Ahren D."/>
            <person name="Au C.H."/>
            <person name="Birren B.W."/>
            <person name="Borodovsky M."/>
            <person name="Burns C."/>
            <person name="Canback B."/>
            <person name="Casselton L.A."/>
            <person name="Cheng C.K."/>
            <person name="Deng J."/>
            <person name="Dietrich F.S."/>
            <person name="Fargo D.C."/>
            <person name="Farman M.L."/>
            <person name="Gathman A.C."/>
            <person name="Goldberg J."/>
            <person name="Guigo R."/>
            <person name="Hoegger P.J."/>
            <person name="Hooker J.B."/>
            <person name="Huggins A."/>
            <person name="James T.Y."/>
            <person name="Kamada T."/>
            <person name="Kilaru S."/>
            <person name="Kodira C."/>
            <person name="Kues U."/>
            <person name="Kupfer D."/>
            <person name="Kwan H.S."/>
            <person name="Lomsadze A."/>
            <person name="Li W."/>
            <person name="Lilly W.W."/>
            <person name="Ma L.J."/>
            <person name="Mackey A.J."/>
            <person name="Manning G."/>
            <person name="Martin F."/>
            <person name="Muraguchi H."/>
            <person name="Natvig D.O."/>
            <person name="Palmerini H."/>
            <person name="Ramesh M.A."/>
            <person name="Rehmeyer C.J."/>
            <person name="Roe B.A."/>
            <person name="Shenoy N."/>
            <person name="Stanke M."/>
            <person name="Ter-Hovhannisyan V."/>
            <person name="Tunlid A."/>
            <person name="Velagapudi R."/>
            <person name="Vision T.J."/>
            <person name="Zeng Q."/>
            <person name="Zolan M.E."/>
            <person name="Pukkila P.J."/>
        </authorList>
    </citation>
    <scope>NUCLEOTIDE SEQUENCE [LARGE SCALE GENOMIC DNA]</scope>
    <source>
        <strain evidence="10">Okayama-7 / 130 / ATCC MYA-4618 / FGSC 9003</strain>
    </source>
</reference>
<feature type="transmembrane region" description="Helical" evidence="7">
    <location>
        <begin position="111"/>
        <end position="131"/>
    </location>
</feature>
<evidence type="ECO:0000256" key="6">
    <source>
        <dbReference type="SAM" id="MobiDB-lite"/>
    </source>
</evidence>
<dbReference type="Pfam" id="PF07690">
    <property type="entry name" value="MFS_1"/>
    <property type="match status" value="1"/>
</dbReference>
<feature type="region of interest" description="Disordered" evidence="6">
    <location>
        <begin position="1"/>
        <end position="24"/>
    </location>
</feature>
<dbReference type="RefSeq" id="XP_001831898.2">
    <property type="nucleotide sequence ID" value="XM_001831846.2"/>
</dbReference>
<accession>A8NAP6</accession>
<feature type="transmembrane region" description="Helical" evidence="7">
    <location>
        <begin position="137"/>
        <end position="159"/>
    </location>
</feature>
<dbReference type="FunFam" id="1.20.1250.20:FF:000013">
    <property type="entry name" value="MFS general substrate transporter"/>
    <property type="match status" value="1"/>
</dbReference>
<feature type="transmembrane region" description="Helical" evidence="7">
    <location>
        <begin position="205"/>
        <end position="227"/>
    </location>
</feature>
<dbReference type="PROSITE" id="PS50850">
    <property type="entry name" value="MFS"/>
    <property type="match status" value="1"/>
</dbReference>
<feature type="transmembrane region" description="Helical" evidence="7">
    <location>
        <begin position="171"/>
        <end position="193"/>
    </location>
</feature>
<dbReference type="HOGENOM" id="CLU_001265_0_1_1"/>
<evidence type="ECO:0000256" key="5">
    <source>
        <dbReference type="ARBA" id="ARBA00023136"/>
    </source>
</evidence>
<feature type="transmembrane region" description="Helical" evidence="7">
    <location>
        <begin position="323"/>
        <end position="341"/>
    </location>
</feature>
<dbReference type="Gene3D" id="1.20.1250.20">
    <property type="entry name" value="MFS general substrate transporter like domains"/>
    <property type="match status" value="2"/>
</dbReference>
<dbReference type="InterPro" id="IPR020846">
    <property type="entry name" value="MFS_dom"/>
</dbReference>
<evidence type="ECO:0000256" key="7">
    <source>
        <dbReference type="SAM" id="Phobius"/>
    </source>
</evidence>
<keyword evidence="4 7" id="KW-1133">Transmembrane helix</keyword>
<dbReference type="SUPFAM" id="SSF103473">
    <property type="entry name" value="MFS general substrate transporter"/>
    <property type="match status" value="1"/>
</dbReference>
<evidence type="ECO:0000256" key="2">
    <source>
        <dbReference type="ARBA" id="ARBA00022448"/>
    </source>
</evidence>
<evidence type="ECO:0000256" key="3">
    <source>
        <dbReference type="ARBA" id="ARBA00022692"/>
    </source>
</evidence>
<dbReference type="AlphaFoldDB" id="A8NAP6"/>
<dbReference type="KEGG" id="cci:CC1G_08415"/>
<dbReference type="GeneID" id="6008375"/>
<dbReference type="OrthoDB" id="2962993at2759"/>
<dbReference type="InParanoid" id="A8NAP6"/>
<evidence type="ECO:0000313" key="9">
    <source>
        <dbReference type="EMBL" id="EAU89933.2"/>
    </source>
</evidence>
<keyword evidence="2" id="KW-0813">Transport</keyword>
<keyword evidence="3 7" id="KW-0812">Transmembrane</keyword>
<dbReference type="EMBL" id="AACS02000007">
    <property type="protein sequence ID" value="EAU89933.2"/>
    <property type="molecule type" value="Genomic_DNA"/>
</dbReference>
<keyword evidence="5 7" id="KW-0472">Membrane</keyword>
<feature type="transmembrane region" description="Helical" evidence="7">
    <location>
        <begin position="348"/>
        <end position="366"/>
    </location>
</feature>
<gene>
    <name evidence="9" type="ORF">CC1G_08415</name>
</gene>
<organism evidence="9 10">
    <name type="scientific">Coprinopsis cinerea (strain Okayama-7 / 130 / ATCC MYA-4618 / FGSC 9003)</name>
    <name type="common">Inky cap fungus</name>
    <name type="synonym">Hormographiella aspergillata</name>
    <dbReference type="NCBI Taxonomy" id="240176"/>
    <lineage>
        <taxon>Eukaryota</taxon>
        <taxon>Fungi</taxon>
        <taxon>Dikarya</taxon>
        <taxon>Basidiomycota</taxon>
        <taxon>Agaricomycotina</taxon>
        <taxon>Agaricomycetes</taxon>
        <taxon>Agaricomycetidae</taxon>
        <taxon>Agaricales</taxon>
        <taxon>Agaricineae</taxon>
        <taxon>Psathyrellaceae</taxon>
        <taxon>Coprinopsis</taxon>
    </lineage>
</organism>
<feature type="transmembrane region" description="Helical" evidence="7">
    <location>
        <begin position="406"/>
        <end position="428"/>
    </location>
</feature>
<protein>
    <recommendedName>
        <fullName evidence="8">Major facilitator superfamily (MFS) profile domain-containing protein</fullName>
    </recommendedName>
</protein>
<feature type="transmembrane region" description="Helical" evidence="7">
    <location>
        <begin position="372"/>
        <end position="394"/>
    </location>
</feature>
<sequence length="498" mass="54419">MRPPTSPHLEKGSDGSASKSSLSGHPAADFDLVAERRLVRKLDLTLLPLFTLIYMANFIDRTAIGNARVAGLEKDLRMSGSDFNKAMTVFHVFYALSDIPSNLVLKRYGSIWLAVLVMAFGLVALGSAFMTSYPGFIASRVFLGLAEGGTLSGLVYTLSQYYRRKELAMRVGFFMGVAPSLAGAFGGLLAWGLLRVRDIGVVTRWRKILLVEGLLTTLTGLTLLFVIPAEPSKTKLFTVEERALALARLEADKPISQRRQGEKGGKEKTRLQLVLKAFNVHTTVCTVVFIILNMSFQGLSIFLPTIINNLGHYTPVQVQVRTVPPYLVSAVFALSIAFASFRFQSRFGALFASLLLSVVGYAIAIGCREPHARYGACFLMIAGGGSGGPMIMTWGTENAAPDTMRAVASAAIPAFGAIGAIISVWTYIPEDSPRYLKGNAANLATSILACVLVVFLMLYLRRENRARDSGKRDHLLNGKTEEEINEMGCRHPEFRYQL</sequence>
<feature type="transmembrane region" description="Helical" evidence="7">
    <location>
        <begin position="278"/>
        <end position="303"/>
    </location>
</feature>
<dbReference type="VEuPathDB" id="FungiDB:CC1G_08415"/>
<dbReference type="PANTHER" id="PTHR43791">
    <property type="entry name" value="PERMEASE-RELATED"/>
    <property type="match status" value="1"/>
</dbReference>
<dbReference type="PANTHER" id="PTHR43791:SF36">
    <property type="entry name" value="TRANSPORTER, PUTATIVE (AFU_ORTHOLOGUE AFUA_6G08340)-RELATED"/>
    <property type="match status" value="1"/>
</dbReference>
<comment type="subcellular location">
    <subcellularLocation>
        <location evidence="1">Membrane</location>
        <topology evidence="1">Multi-pass membrane protein</topology>
    </subcellularLocation>
</comment>
<comment type="caution">
    <text evidence="9">The sequence shown here is derived from an EMBL/GenBank/DDBJ whole genome shotgun (WGS) entry which is preliminary data.</text>
</comment>
<dbReference type="InterPro" id="IPR036259">
    <property type="entry name" value="MFS_trans_sf"/>
</dbReference>
<dbReference type="OMA" id="GSIWIAI"/>
<evidence type="ECO:0000256" key="1">
    <source>
        <dbReference type="ARBA" id="ARBA00004141"/>
    </source>
</evidence>
<proteinExistence type="predicted"/>
<feature type="domain" description="Major facilitator superfamily (MFS) profile" evidence="8">
    <location>
        <begin position="46"/>
        <end position="464"/>
    </location>
</feature>
<dbReference type="eggNOG" id="KOG2533">
    <property type="taxonomic scope" value="Eukaryota"/>
</dbReference>
<dbReference type="InterPro" id="IPR011701">
    <property type="entry name" value="MFS"/>
</dbReference>
<dbReference type="Proteomes" id="UP000001861">
    <property type="component" value="Unassembled WGS sequence"/>
</dbReference>
<keyword evidence="10" id="KW-1185">Reference proteome</keyword>